<comment type="catalytic activity">
    <reaction evidence="6">
        <text>hydrogencarbonate + H(+) = CO2 + H2O</text>
        <dbReference type="Rhea" id="RHEA:10748"/>
        <dbReference type="ChEBI" id="CHEBI:15377"/>
        <dbReference type="ChEBI" id="CHEBI:15378"/>
        <dbReference type="ChEBI" id="CHEBI:16526"/>
        <dbReference type="ChEBI" id="CHEBI:17544"/>
        <dbReference type="EC" id="4.2.1.1"/>
    </reaction>
</comment>
<comment type="caution">
    <text evidence="8">The sequence shown here is derived from an EMBL/GenBank/DDBJ whole genome shotgun (WGS) entry which is preliminary data.</text>
</comment>
<reference evidence="8 9" key="1">
    <citation type="journal article" date="2017" name="Mol. Plant">
        <title>The Genome of Medicinal Plant Macleaya cordata Provides New Insights into Benzylisoquinoline Alkaloids Metabolism.</title>
        <authorList>
            <person name="Liu X."/>
            <person name="Liu Y."/>
            <person name="Huang P."/>
            <person name="Ma Y."/>
            <person name="Qing Z."/>
            <person name="Tang Q."/>
            <person name="Cao H."/>
            <person name="Cheng P."/>
            <person name="Zheng Y."/>
            <person name="Yuan Z."/>
            <person name="Zhou Y."/>
            <person name="Liu J."/>
            <person name="Tang Z."/>
            <person name="Zhuo Y."/>
            <person name="Zhang Y."/>
            <person name="Yu L."/>
            <person name="Huang J."/>
            <person name="Yang P."/>
            <person name="Peng Q."/>
            <person name="Zhang J."/>
            <person name="Jiang W."/>
            <person name="Zhang Z."/>
            <person name="Lin K."/>
            <person name="Ro D.K."/>
            <person name="Chen X."/>
            <person name="Xiong X."/>
            <person name="Shang Y."/>
            <person name="Huang S."/>
            <person name="Zeng J."/>
        </authorList>
    </citation>
    <scope>NUCLEOTIDE SEQUENCE [LARGE SCALE GENOMIC DNA]</scope>
    <source>
        <strain evidence="9">cv. BLH2017</strain>
        <tissue evidence="8">Root</tissue>
    </source>
</reference>
<dbReference type="AlphaFoldDB" id="A0A200Q6B4"/>
<dbReference type="EC" id="4.2.1.1" evidence="2 6"/>
<accession>A0A200Q6B4</accession>
<dbReference type="OMA" id="AVEFHLH"/>
<evidence type="ECO:0000313" key="8">
    <source>
        <dbReference type="EMBL" id="OVA06020.1"/>
    </source>
</evidence>
<dbReference type="InterPro" id="IPR001148">
    <property type="entry name" value="CA_dom"/>
</dbReference>
<organism evidence="8 9">
    <name type="scientific">Macleaya cordata</name>
    <name type="common">Five-seeded plume-poppy</name>
    <name type="synonym">Bocconia cordata</name>
    <dbReference type="NCBI Taxonomy" id="56857"/>
    <lineage>
        <taxon>Eukaryota</taxon>
        <taxon>Viridiplantae</taxon>
        <taxon>Streptophyta</taxon>
        <taxon>Embryophyta</taxon>
        <taxon>Tracheophyta</taxon>
        <taxon>Spermatophyta</taxon>
        <taxon>Magnoliopsida</taxon>
        <taxon>Ranunculales</taxon>
        <taxon>Papaveraceae</taxon>
        <taxon>Papaveroideae</taxon>
        <taxon>Macleaya</taxon>
    </lineage>
</organism>
<dbReference type="Gene3D" id="3.10.200.10">
    <property type="entry name" value="Alpha carbonic anhydrase"/>
    <property type="match status" value="1"/>
</dbReference>
<dbReference type="GO" id="GO:0004089">
    <property type="term" value="F:carbonate dehydratase activity"/>
    <property type="evidence" value="ECO:0007669"/>
    <property type="project" value="UniProtKB-UniRule"/>
</dbReference>
<keyword evidence="9" id="KW-1185">Reference proteome</keyword>
<dbReference type="Proteomes" id="UP000195402">
    <property type="component" value="Unassembled WGS sequence"/>
</dbReference>
<dbReference type="OrthoDB" id="429145at2759"/>
<comment type="similarity">
    <text evidence="6">Belongs to the alpha-carbonic anhydrase family.</text>
</comment>
<gene>
    <name evidence="8" type="ORF">BVC80_1707g129</name>
</gene>
<dbReference type="InParanoid" id="A0A200Q6B4"/>
<evidence type="ECO:0000256" key="3">
    <source>
        <dbReference type="ARBA" id="ARBA00022723"/>
    </source>
</evidence>
<keyword evidence="4 6" id="KW-0862">Zinc</keyword>
<sequence length="275" mass="30359">MEELTFAAQKVIFFTGIAVLLTATLTDQYALNFTYSGATTGPDKWGSLSPSFWACSKGKSQSPINIVKKDAIFNPRLGHLTRDYISANGTLINNGFNIGLVYTNGCGKAILDGKDYTLKQVHWHSPSEHTINGVRYPLELHLVHVAGDGSISVVAVLHQYGNPDPLLAQIKSSLDELEKEKYGGNKGGQVPVGRIRSKLLKRKTMKYWTYVGSLTVPPCTEKVNWYILGKVRQISKEQIDAIKAPLDGTCKNNSRPIQPLNGRRVEFYDGHARAP</sequence>
<dbReference type="PROSITE" id="PS51144">
    <property type="entry name" value="ALPHA_CA_2"/>
    <property type="match status" value="1"/>
</dbReference>
<dbReference type="PROSITE" id="PS00162">
    <property type="entry name" value="ALPHA_CA_1"/>
    <property type="match status" value="1"/>
</dbReference>
<evidence type="ECO:0000256" key="2">
    <source>
        <dbReference type="ARBA" id="ARBA00012925"/>
    </source>
</evidence>
<evidence type="ECO:0000259" key="7">
    <source>
        <dbReference type="PROSITE" id="PS51144"/>
    </source>
</evidence>
<dbReference type="InterPro" id="IPR018338">
    <property type="entry name" value="Carbonic_anhydrase_a-class_CS"/>
</dbReference>
<dbReference type="GO" id="GO:0008270">
    <property type="term" value="F:zinc ion binding"/>
    <property type="evidence" value="ECO:0007669"/>
    <property type="project" value="UniProtKB-UniRule"/>
</dbReference>
<keyword evidence="5 6" id="KW-0456">Lyase</keyword>
<dbReference type="InterPro" id="IPR023561">
    <property type="entry name" value="Carbonic_anhydrase_a-class"/>
</dbReference>
<dbReference type="PANTHER" id="PTHR18952">
    <property type="entry name" value="CARBONIC ANHYDRASE"/>
    <property type="match status" value="1"/>
</dbReference>
<dbReference type="PANTHER" id="PTHR18952:SF236">
    <property type="entry name" value="ALPHA CARBONIC ANHYDRASE 1, CHLOROPLASTIC"/>
    <property type="match status" value="1"/>
</dbReference>
<evidence type="ECO:0000256" key="6">
    <source>
        <dbReference type="RuleBase" id="RU367011"/>
    </source>
</evidence>
<proteinExistence type="inferred from homology"/>
<evidence type="ECO:0000256" key="5">
    <source>
        <dbReference type="ARBA" id="ARBA00023239"/>
    </source>
</evidence>
<dbReference type="InterPro" id="IPR041891">
    <property type="entry name" value="Alpha_CA_prokaryot-like"/>
</dbReference>
<dbReference type="CDD" id="cd03124">
    <property type="entry name" value="alpha_CA_prokaryotic_like"/>
    <property type="match status" value="1"/>
</dbReference>
<name>A0A200Q6B4_MACCD</name>
<comment type="cofactor">
    <cofactor evidence="1 6">
        <name>Zn(2+)</name>
        <dbReference type="ChEBI" id="CHEBI:29105"/>
    </cofactor>
</comment>
<comment type="function">
    <text evidence="6">Reversible hydration of carbon dioxide.</text>
</comment>
<dbReference type="GO" id="GO:0006730">
    <property type="term" value="P:one-carbon metabolic process"/>
    <property type="evidence" value="ECO:0007669"/>
    <property type="project" value="TreeGrafter"/>
</dbReference>
<feature type="domain" description="Alpha-carbonic anhydrase" evidence="7">
    <location>
        <begin position="31"/>
        <end position="269"/>
    </location>
</feature>
<protein>
    <recommendedName>
        <fullName evidence="2 6">Carbonic anhydrase</fullName>
        <ecNumber evidence="2 6">4.2.1.1</ecNumber>
    </recommendedName>
</protein>
<dbReference type="SUPFAM" id="SSF51069">
    <property type="entry name" value="Carbonic anhydrase"/>
    <property type="match status" value="1"/>
</dbReference>
<dbReference type="InterPro" id="IPR036398">
    <property type="entry name" value="CA_dom_sf"/>
</dbReference>
<dbReference type="STRING" id="56857.A0A200Q6B4"/>
<evidence type="ECO:0000256" key="4">
    <source>
        <dbReference type="ARBA" id="ARBA00022833"/>
    </source>
</evidence>
<dbReference type="EMBL" id="MVGT01002978">
    <property type="protein sequence ID" value="OVA06020.1"/>
    <property type="molecule type" value="Genomic_DNA"/>
</dbReference>
<dbReference type="FunCoup" id="A0A200Q6B4">
    <property type="interactions" value="151"/>
</dbReference>
<dbReference type="SMART" id="SM01057">
    <property type="entry name" value="Carb_anhydrase"/>
    <property type="match status" value="1"/>
</dbReference>
<dbReference type="Pfam" id="PF00194">
    <property type="entry name" value="Carb_anhydrase"/>
    <property type="match status" value="1"/>
</dbReference>
<evidence type="ECO:0000256" key="1">
    <source>
        <dbReference type="ARBA" id="ARBA00001947"/>
    </source>
</evidence>
<keyword evidence="3 6" id="KW-0479">Metal-binding</keyword>
<evidence type="ECO:0000313" key="9">
    <source>
        <dbReference type="Proteomes" id="UP000195402"/>
    </source>
</evidence>